<feature type="compositionally biased region" description="Acidic residues" evidence="1">
    <location>
        <begin position="347"/>
        <end position="362"/>
    </location>
</feature>
<feature type="region of interest" description="Disordered" evidence="1">
    <location>
        <begin position="484"/>
        <end position="518"/>
    </location>
</feature>
<accession>A0A8H8QYP3</accession>
<dbReference type="InterPro" id="IPR046347">
    <property type="entry name" value="bZIP_sf"/>
</dbReference>
<dbReference type="AlphaFoldDB" id="A0A8H8QYP3"/>
<evidence type="ECO:0000259" key="2">
    <source>
        <dbReference type="PROSITE" id="PS00036"/>
    </source>
</evidence>
<dbReference type="SUPFAM" id="SSF57959">
    <property type="entry name" value="Leucine zipper domain"/>
    <property type="match status" value="1"/>
</dbReference>
<dbReference type="Pfam" id="PF26176">
    <property type="entry name" value="zf_C2H2_17_2"/>
    <property type="match status" value="1"/>
</dbReference>
<dbReference type="SUPFAM" id="SSF63491">
    <property type="entry name" value="BAG domain"/>
    <property type="match status" value="1"/>
</dbReference>
<dbReference type="EMBL" id="QGMH01000104">
    <property type="protein sequence ID" value="TVY25184.1"/>
    <property type="molecule type" value="Genomic_DNA"/>
</dbReference>
<dbReference type="PROSITE" id="PS00036">
    <property type="entry name" value="BZIP_BASIC"/>
    <property type="match status" value="1"/>
</dbReference>
<feature type="compositionally biased region" description="Basic and acidic residues" evidence="1">
    <location>
        <begin position="1038"/>
        <end position="1049"/>
    </location>
</feature>
<gene>
    <name evidence="3" type="ORF">LHYA1_G006052</name>
</gene>
<dbReference type="InterPro" id="IPR013087">
    <property type="entry name" value="Znf_C2H2_type"/>
</dbReference>
<dbReference type="GO" id="GO:0051087">
    <property type="term" value="F:protein-folding chaperone binding"/>
    <property type="evidence" value="ECO:0007669"/>
    <property type="project" value="InterPro"/>
</dbReference>
<dbReference type="InterPro" id="IPR058925">
    <property type="entry name" value="zf-C2H2_AcuF"/>
</dbReference>
<feature type="region of interest" description="Disordered" evidence="1">
    <location>
        <begin position="1144"/>
        <end position="1170"/>
    </location>
</feature>
<dbReference type="Pfam" id="PF26082">
    <property type="entry name" value="zf-C2H2_AcuF"/>
    <property type="match status" value="1"/>
</dbReference>
<dbReference type="CDD" id="cd14688">
    <property type="entry name" value="bZIP_YAP"/>
    <property type="match status" value="1"/>
</dbReference>
<dbReference type="Pfam" id="PF02179">
    <property type="entry name" value="BAG"/>
    <property type="match status" value="1"/>
</dbReference>
<dbReference type="PANTHER" id="PTHR35391:SF7">
    <property type="entry name" value="C2H2-TYPE DOMAIN-CONTAINING PROTEIN"/>
    <property type="match status" value="1"/>
</dbReference>
<evidence type="ECO:0000313" key="4">
    <source>
        <dbReference type="Proteomes" id="UP000431533"/>
    </source>
</evidence>
<dbReference type="Gene3D" id="3.30.160.60">
    <property type="entry name" value="Classic Zinc Finger"/>
    <property type="match status" value="1"/>
</dbReference>
<name>A0A8H8QYP3_9HELO</name>
<dbReference type="InterPro" id="IPR059095">
    <property type="entry name" value="Znf_C2H2_17_2nd"/>
</dbReference>
<dbReference type="OrthoDB" id="6133115at2759"/>
<feature type="region of interest" description="Disordered" evidence="1">
    <location>
        <begin position="649"/>
        <end position="684"/>
    </location>
</feature>
<dbReference type="Gene3D" id="1.20.5.170">
    <property type="match status" value="1"/>
</dbReference>
<feature type="region of interest" description="Disordered" evidence="1">
    <location>
        <begin position="1"/>
        <end position="26"/>
    </location>
</feature>
<dbReference type="InterPro" id="IPR003103">
    <property type="entry name" value="BAG_domain"/>
</dbReference>
<feature type="domain" description="BZIP" evidence="2">
    <location>
        <begin position="877"/>
        <end position="892"/>
    </location>
</feature>
<dbReference type="InterPro" id="IPR004827">
    <property type="entry name" value="bZIP"/>
</dbReference>
<organism evidence="3 4">
    <name type="scientific">Lachnellula hyalina</name>
    <dbReference type="NCBI Taxonomy" id="1316788"/>
    <lineage>
        <taxon>Eukaryota</taxon>
        <taxon>Fungi</taxon>
        <taxon>Dikarya</taxon>
        <taxon>Ascomycota</taxon>
        <taxon>Pezizomycotina</taxon>
        <taxon>Leotiomycetes</taxon>
        <taxon>Helotiales</taxon>
        <taxon>Lachnaceae</taxon>
        <taxon>Lachnellula</taxon>
    </lineage>
</organism>
<feature type="region of interest" description="Disordered" evidence="1">
    <location>
        <begin position="347"/>
        <end position="374"/>
    </location>
</feature>
<dbReference type="InterPro" id="IPR036533">
    <property type="entry name" value="BAG_dom_sf"/>
</dbReference>
<comment type="caution">
    <text evidence="3">The sequence shown here is derived from an EMBL/GenBank/DDBJ whole genome shotgun (WGS) entry which is preliminary data.</text>
</comment>
<feature type="compositionally biased region" description="Basic and acidic residues" evidence="1">
    <location>
        <begin position="654"/>
        <end position="668"/>
    </location>
</feature>
<feature type="region of interest" description="Disordered" evidence="1">
    <location>
        <begin position="800"/>
        <end position="833"/>
    </location>
</feature>
<feature type="compositionally biased region" description="Polar residues" evidence="1">
    <location>
        <begin position="904"/>
        <end position="931"/>
    </location>
</feature>
<evidence type="ECO:0000313" key="3">
    <source>
        <dbReference type="EMBL" id="TVY25184.1"/>
    </source>
</evidence>
<dbReference type="GO" id="GO:0003700">
    <property type="term" value="F:DNA-binding transcription factor activity"/>
    <property type="evidence" value="ECO:0007669"/>
    <property type="project" value="InterPro"/>
</dbReference>
<sequence length="1170" mass="130074">MWQDGLVSDSDSEDEPEVQFGGMVSNTDQDTSEIQELCTAISNSNGSLMKLSMLIRESSNRDDYLKAASRYSTWDPTSYIGHVREKYGSAKGSSDWLVERLGKAIVRRRQFLKYREEHHGKLTGDWGEILDEVAEEKGPEKTKPPRTVASTKATTFIVDGNIKKDGSDAGGSFGSQTSYQATTYEADGAPTKLTVPPPPKWAFQDVPFHYGEPFQCPFCYTEQEVTNKAAWKREWVCQHCQHPAFTSAAAYSRHLEGTHPTILQKAQLEALILQSEEPVDKISANACHLCDEWEANLNNSKQDAKRLLLNGGSVVEPYGTPKQFRRHLGRHMEQLALFALPTQEGENLEDDSLDDANDDDSEHSDLAENLESSDRAASYIVQDTEVPPQSAMERLEAIMSHFQTKILPLCVQFSAAPPTDPDRREFEHKKLSETIMSEIMLKIDDIDTKGDSEVRQKRSILRSETMVVLNSLDTAVLMPTVDLPREQQTPAPDPGLETADDERGVPEAPFGTGHGKKKVMNKLAKEDPLEKQGSRVVIPPLVVPLSPVNFESNPSGSPDRKSFPGPISDPSKSSGVFNSSDRDFQFDRTTQENRNEALASGGKGEASAFSERGDVSSFMVHDDEVVYHDLAKLAIDHGTMFEEDQAHVNARSEAASHEAKVREGEKKSTGVQEESGAGHGSKPYYCSYEGCERRVYEGHGNLHSHMKRVHNDPGQARSNSPGHFPTGGTFSNSAKQLGDEAVIPDLTKQEHLHDEILHPRNHLPPAQDQRGRTGPDLRVSDEEDAFQFPQPLADVKEALSFPKRSRGGQTSNLEIDIQEERDEFLPPPDIAGASEELSEGISSLIRGLPNPDEEWTKIRGLPGPDEEWTKISDLAERRRIQNRIAQRNYRKKLKKRLEDLEARASSSSDPSTQNPVELQPSDSNENFGSINGVSDDGFVFMRKKSYDRPRKQNINNDILQYLAGARPDEASSPDFNKIQRQAPQAPQAPYPASVVDELGKEETARVARRSIDKITSPLETSIAKGWIERYDAAATKDGQPKEQNDKAEAKAPNTATEKKLPIKFKDSIGRKYSFPWNLCSTWAGMEELIFAAFLGVDIVGPQVQAGRYDLVGPDGKIILPQVWEQLIEPGMSITMHMWPMPEASNLPSVELDESDRSKKTQHVPSPPLGR</sequence>
<feature type="region of interest" description="Disordered" evidence="1">
    <location>
        <begin position="1034"/>
        <end position="1054"/>
    </location>
</feature>
<dbReference type="RefSeq" id="XP_031003972.1">
    <property type="nucleotide sequence ID" value="XM_031150993.1"/>
</dbReference>
<dbReference type="Pfam" id="PF22893">
    <property type="entry name" value="ULD_2"/>
    <property type="match status" value="1"/>
</dbReference>
<dbReference type="SMART" id="SM00355">
    <property type="entry name" value="ZnF_C2H2"/>
    <property type="match status" value="2"/>
</dbReference>
<feature type="region of interest" description="Disordered" evidence="1">
    <location>
        <begin position="549"/>
        <end position="581"/>
    </location>
</feature>
<reference evidence="3 4" key="1">
    <citation type="submission" date="2018-05" db="EMBL/GenBank/DDBJ databases">
        <title>Genome sequencing and assembly of the regulated plant pathogen Lachnellula willkommii and related sister species for the development of diagnostic species identification markers.</title>
        <authorList>
            <person name="Giroux E."/>
            <person name="Bilodeau G."/>
        </authorList>
    </citation>
    <scope>NUCLEOTIDE SEQUENCE [LARGE SCALE GENOMIC DNA]</scope>
    <source>
        <strain evidence="3 4">CBS 185.66</strain>
    </source>
</reference>
<dbReference type="Proteomes" id="UP000431533">
    <property type="component" value="Unassembled WGS sequence"/>
</dbReference>
<keyword evidence="4" id="KW-1185">Reference proteome</keyword>
<dbReference type="Gene3D" id="1.20.58.120">
    <property type="entry name" value="BAG domain"/>
    <property type="match status" value="1"/>
</dbReference>
<dbReference type="GeneID" id="41986250"/>
<feature type="region of interest" description="Disordered" evidence="1">
    <location>
        <begin position="900"/>
        <end position="931"/>
    </location>
</feature>
<evidence type="ECO:0000256" key="1">
    <source>
        <dbReference type="SAM" id="MobiDB-lite"/>
    </source>
</evidence>
<feature type="compositionally biased region" description="Polar residues" evidence="1">
    <location>
        <begin position="570"/>
        <end position="579"/>
    </location>
</feature>
<proteinExistence type="predicted"/>
<dbReference type="InterPro" id="IPR054464">
    <property type="entry name" value="ULD_fung"/>
</dbReference>
<protein>
    <recommendedName>
        <fullName evidence="2">BZIP domain-containing protein</fullName>
    </recommendedName>
</protein>
<dbReference type="PANTHER" id="PTHR35391">
    <property type="entry name" value="C2H2-TYPE DOMAIN-CONTAINING PROTEIN-RELATED"/>
    <property type="match status" value="1"/>
</dbReference>
<feature type="region of interest" description="Disordered" evidence="1">
    <location>
        <begin position="704"/>
        <end position="734"/>
    </location>
</feature>